<comment type="caution">
    <text evidence="3">The sequence shown here is derived from an EMBL/GenBank/DDBJ whole genome shotgun (WGS) entry which is preliminary data.</text>
</comment>
<evidence type="ECO:0000313" key="3">
    <source>
        <dbReference type="EMBL" id="KAI5968416.1"/>
    </source>
</evidence>
<feature type="compositionally biased region" description="Polar residues" evidence="1">
    <location>
        <begin position="35"/>
        <end position="49"/>
    </location>
</feature>
<dbReference type="GeneID" id="76148170"/>
<evidence type="ECO:0000259" key="2">
    <source>
        <dbReference type="SMART" id="SM01272"/>
    </source>
</evidence>
<evidence type="ECO:0000256" key="1">
    <source>
        <dbReference type="SAM" id="MobiDB-lite"/>
    </source>
</evidence>
<dbReference type="SMART" id="SM01272">
    <property type="entry name" value="LsmAD"/>
    <property type="match status" value="1"/>
</dbReference>
<dbReference type="GO" id="GO:0034063">
    <property type="term" value="P:stress granule assembly"/>
    <property type="evidence" value="ECO:0007669"/>
    <property type="project" value="TreeGrafter"/>
</dbReference>
<dbReference type="Pfam" id="PF14438">
    <property type="entry name" value="SM-ATX"/>
    <property type="match status" value="1"/>
</dbReference>
<dbReference type="EMBL" id="JAIHNG010000013">
    <property type="protein sequence ID" value="KAI5968416.1"/>
    <property type="molecule type" value="Genomic_DNA"/>
</dbReference>
<name>A0AAD5G146_9ASCO</name>
<dbReference type="InterPro" id="IPR009604">
    <property type="entry name" value="LsmAD_domain"/>
</dbReference>
<sequence>MKPQSNRTGNKIVHRRAGSRHNGNSTGFGGRVSPTRGSSSGQDNANGQANFGEDQGDNRLIYLLAKSHGKPCTVTTTDGSRYRGLLLATDMWARNSNSAVSVVIKSPQLVGKSLIDEKNNLDRLPEQLVIQSKDLMDLEVEVNVNEPIKHYTREEFKTDADISNNHGKIKPFEERELVKWEPEEEEGVQRLTLEDEAAATTTSSTTTRNGNLHWDQFKVNEEKFGVESTYDEHLYTTRIDKSAPDYEQRLARANQIAAEIEGQATTDRHILEERGIQVDDSGLDEEDKYSGVDRRGDELMAALKMNSKSAKNDQVASSTGQDASKYVTPRQRAANYHNDPAIVSSSAANKRSEKKAPDSVPAKPQIPNEAFRLNAESEILSLRQFSANFKIPHKIPQDLLPILTKDKLKQDEILKKQQQEQEEKQKQVEKQEQLQNQPQKQEQKQEQGENAKPQIPSNASTPGTAAPPSQRPPVPSDAPSTSSAPQSSSAKPGAEKRSSKSFKLNPNAASFTPSLPHTTLTSPPKTAFNKQGPTSSPYTANTRTYSSNSSTQGTTKRHFQISAQDFFGDVSKVPTQEKQAQKLKELKNGFNMFNTTKAKAGDANTIYYEKPFQTPPTWDATIEETHEALFPRPMFKSPSYMPNPMIAATAPMPYNFQMPPQPQFPQQVAPAWFMPPPQNFGMMPNPYQNGQPGRRFK</sequence>
<protein>
    <submittedName>
        <fullName evidence="3">PBP1</fullName>
    </submittedName>
</protein>
<feature type="compositionally biased region" description="Low complexity" evidence="1">
    <location>
        <begin position="512"/>
        <end position="524"/>
    </location>
</feature>
<gene>
    <name evidence="3" type="ORF">KGF57_000110</name>
</gene>
<accession>A0AAD5G146</accession>
<dbReference type="GO" id="GO:0010494">
    <property type="term" value="C:cytoplasmic stress granule"/>
    <property type="evidence" value="ECO:0007669"/>
    <property type="project" value="TreeGrafter"/>
</dbReference>
<dbReference type="RefSeq" id="XP_051611295.1">
    <property type="nucleotide sequence ID" value="XM_051750271.1"/>
</dbReference>
<feature type="region of interest" description="Disordered" evidence="1">
    <location>
        <begin position="414"/>
        <end position="555"/>
    </location>
</feature>
<dbReference type="InterPro" id="IPR045117">
    <property type="entry name" value="ATXN2-like"/>
</dbReference>
<dbReference type="Pfam" id="PF06741">
    <property type="entry name" value="LsmAD"/>
    <property type="match status" value="1"/>
</dbReference>
<dbReference type="AlphaFoldDB" id="A0AAD5G146"/>
<feature type="compositionally biased region" description="Polar residues" evidence="1">
    <location>
        <begin position="501"/>
        <end position="511"/>
    </location>
</feature>
<feature type="region of interest" description="Disordered" evidence="1">
    <location>
        <begin position="1"/>
        <end position="53"/>
    </location>
</feature>
<reference evidence="3 4" key="1">
    <citation type="journal article" date="2022" name="DNA Res.">
        <title>Genome analysis of five recently described species of the CUG-Ser clade uncovers Candida theae as a new hybrid lineage with pathogenic potential in the Candida parapsilosis species complex.</title>
        <authorList>
            <person name="Mixao V."/>
            <person name="Del Olmo V."/>
            <person name="Hegedusova E."/>
            <person name="Saus E."/>
            <person name="Pryszcz L."/>
            <person name="Cillingova A."/>
            <person name="Nosek J."/>
            <person name="Gabaldon T."/>
        </authorList>
    </citation>
    <scope>NUCLEOTIDE SEQUENCE [LARGE SCALE GENOMIC DNA]</scope>
    <source>
        <strain evidence="3 4">CBS 12239</strain>
    </source>
</reference>
<feature type="compositionally biased region" description="Polar residues" evidence="1">
    <location>
        <begin position="528"/>
        <end position="554"/>
    </location>
</feature>
<feature type="compositionally biased region" description="Basic and acidic residues" evidence="1">
    <location>
        <begin position="414"/>
        <end position="432"/>
    </location>
</feature>
<feature type="domain" description="LsmAD" evidence="2">
    <location>
        <begin position="224"/>
        <end position="295"/>
    </location>
</feature>
<organism evidence="3 4">
    <name type="scientific">Candida theae</name>
    <dbReference type="NCBI Taxonomy" id="1198502"/>
    <lineage>
        <taxon>Eukaryota</taxon>
        <taxon>Fungi</taxon>
        <taxon>Dikarya</taxon>
        <taxon>Ascomycota</taxon>
        <taxon>Saccharomycotina</taxon>
        <taxon>Pichiomycetes</taxon>
        <taxon>Debaryomycetaceae</taxon>
        <taxon>Candida/Lodderomyces clade</taxon>
        <taxon>Candida</taxon>
    </lineage>
</organism>
<keyword evidence="4" id="KW-1185">Reference proteome</keyword>
<feature type="region of interest" description="Disordered" evidence="1">
    <location>
        <begin position="306"/>
        <end position="368"/>
    </location>
</feature>
<dbReference type="Proteomes" id="UP001204833">
    <property type="component" value="Unassembled WGS sequence"/>
</dbReference>
<proteinExistence type="predicted"/>
<feature type="region of interest" description="Disordered" evidence="1">
    <location>
        <begin position="273"/>
        <end position="292"/>
    </location>
</feature>
<dbReference type="GO" id="GO:0003729">
    <property type="term" value="F:mRNA binding"/>
    <property type="evidence" value="ECO:0007669"/>
    <property type="project" value="TreeGrafter"/>
</dbReference>
<dbReference type="PANTHER" id="PTHR12854:SF7">
    <property type="entry name" value="ATAXIN-2 HOMOLOG"/>
    <property type="match status" value="1"/>
</dbReference>
<dbReference type="InterPro" id="IPR025852">
    <property type="entry name" value="SM_dom_ATX"/>
</dbReference>
<feature type="compositionally biased region" description="Polar residues" evidence="1">
    <location>
        <begin position="306"/>
        <end position="322"/>
    </location>
</feature>
<feature type="compositionally biased region" description="Low complexity" evidence="1">
    <location>
        <begin position="477"/>
        <end position="492"/>
    </location>
</feature>
<dbReference type="PANTHER" id="PTHR12854">
    <property type="entry name" value="ATAXIN 2-RELATED"/>
    <property type="match status" value="1"/>
</dbReference>
<evidence type="ECO:0000313" key="4">
    <source>
        <dbReference type="Proteomes" id="UP001204833"/>
    </source>
</evidence>